<evidence type="ECO:0000313" key="1">
    <source>
        <dbReference type="EMBL" id="KKS13345.1"/>
    </source>
</evidence>
<dbReference type="EMBL" id="LCBN01000026">
    <property type="protein sequence ID" value="KKS13345.1"/>
    <property type="molecule type" value="Genomic_DNA"/>
</dbReference>
<gene>
    <name evidence="1" type="ORF">UU67_C0026G0003</name>
</gene>
<organism evidence="1 2">
    <name type="scientific">Candidatus Daviesbacteria bacterium GW2011_GWB1_41_5</name>
    <dbReference type="NCBI Taxonomy" id="1618429"/>
    <lineage>
        <taxon>Bacteria</taxon>
        <taxon>Candidatus Daviesiibacteriota</taxon>
    </lineage>
</organism>
<accession>A0A0G0WKI6</accession>
<dbReference type="Proteomes" id="UP000034753">
    <property type="component" value="Unassembled WGS sequence"/>
</dbReference>
<reference evidence="1 2" key="1">
    <citation type="journal article" date="2015" name="Nature">
        <title>rRNA introns, odd ribosomes, and small enigmatic genomes across a large radiation of phyla.</title>
        <authorList>
            <person name="Brown C.T."/>
            <person name="Hug L.A."/>
            <person name="Thomas B.C."/>
            <person name="Sharon I."/>
            <person name="Castelle C.J."/>
            <person name="Singh A."/>
            <person name="Wilkins M.J."/>
            <person name="Williams K.H."/>
            <person name="Banfield J.F."/>
        </authorList>
    </citation>
    <scope>NUCLEOTIDE SEQUENCE [LARGE SCALE GENOMIC DNA]</scope>
</reference>
<evidence type="ECO:0000313" key="2">
    <source>
        <dbReference type="Proteomes" id="UP000034753"/>
    </source>
</evidence>
<dbReference type="AlphaFoldDB" id="A0A0G0WKI6"/>
<comment type="caution">
    <text evidence="1">The sequence shown here is derived from an EMBL/GenBank/DDBJ whole genome shotgun (WGS) entry which is preliminary data.</text>
</comment>
<proteinExistence type="predicted"/>
<protein>
    <submittedName>
        <fullName evidence="1">Uncharacterized protein</fullName>
    </submittedName>
</protein>
<sequence length="153" mass="17264">MEKVVETKSFDALVGKIAQYRQEHKGDEDVLGYTACFVIGLRAMINGNGPGLRRLVLCADDLGSMPAFDMGYHYKPLDPSRKQEAHTRATLEFFAHLKNWLLDGRFLSRKKDSFCAETLFPSLQLVERFPKKPGEAFSLSLEKIVPKPKVESS</sequence>
<name>A0A0G0WKI6_9BACT</name>